<proteinExistence type="inferred from homology"/>
<evidence type="ECO:0000256" key="2">
    <source>
        <dbReference type="ARBA" id="ARBA00010109"/>
    </source>
</evidence>
<evidence type="ECO:0000256" key="5">
    <source>
        <dbReference type="ARBA" id="ARBA00022968"/>
    </source>
</evidence>
<evidence type="ECO:0000256" key="9">
    <source>
        <dbReference type="RuleBase" id="RU364122"/>
    </source>
</evidence>
<evidence type="ECO:0000256" key="1">
    <source>
        <dbReference type="ARBA" id="ARBA00004606"/>
    </source>
</evidence>
<dbReference type="Proteomes" id="UP000694580">
    <property type="component" value="Unplaced"/>
</dbReference>
<sequence length="380" mass="43922">MVERASKFVLLLAGSVLFMLVLYQYAAPGSLGFGAPRGSGSDAATLFPTPDPHYVDKFYFPVRDLRRAADFQMRGEDVIVFLHIQKTGGTTFGRHLVQNVRLEVPCDCRPGQKKCTCHRPNSKEPWLFSRFSTGWSCGLHADWTELTSCVPGVLGRRDRTVRKFHYITLLRDPVSRYLSEWRHVQRGATWKTSLHMCDGRVPTPEELPPCYDGADWSGCTLDQFMDCPYNLANNRQVRMLADLSLVGCYNLSTLPGTRRAQLLLDSAKKNLRDMAFFGLTEHQRKTQYLFERAFRLRFIRPFAQYNSTHAGGVDLDAGAVRRIQELNELDVQLYEYARDLFQQRYRYQHALERRERRLRLLRDAARPPTQDYMSQIVHGW</sequence>
<organism evidence="10 11">
    <name type="scientific">Denticeps clupeoides</name>
    <name type="common">denticle herring</name>
    <dbReference type="NCBI Taxonomy" id="299321"/>
    <lineage>
        <taxon>Eukaryota</taxon>
        <taxon>Metazoa</taxon>
        <taxon>Chordata</taxon>
        <taxon>Craniata</taxon>
        <taxon>Vertebrata</taxon>
        <taxon>Euteleostomi</taxon>
        <taxon>Actinopterygii</taxon>
        <taxon>Neopterygii</taxon>
        <taxon>Teleostei</taxon>
        <taxon>Clupei</taxon>
        <taxon>Clupeiformes</taxon>
        <taxon>Denticipitoidei</taxon>
        <taxon>Denticipitidae</taxon>
        <taxon>Denticeps</taxon>
    </lineage>
</organism>
<keyword evidence="6" id="KW-1133">Transmembrane helix</keyword>
<keyword evidence="8" id="KW-0325">Glycoprotein</keyword>
<dbReference type="SUPFAM" id="SSF52540">
    <property type="entry name" value="P-loop containing nucleoside triphosphate hydrolases"/>
    <property type="match status" value="1"/>
</dbReference>
<accession>A0AAY4BZD3</accession>
<dbReference type="PANTHER" id="PTHR12812">
    <property type="entry name" value="HEPARAN SULFATE 6-O-SULFOTRANSFERASE 3"/>
    <property type="match status" value="1"/>
</dbReference>
<dbReference type="Gene3D" id="3.40.50.300">
    <property type="entry name" value="P-loop containing nucleotide triphosphate hydrolases"/>
    <property type="match status" value="1"/>
</dbReference>
<comment type="subcellular location">
    <subcellularLocation>
        <location evidence="1 9">Membrane</location>
        <topology evidence="1 9">Single-pass type II membrane protein</topology>
    </subcellularLocation>
</comment>
<keyword evidence="3 9" id="KW-0808">Transferase</keyword>
<dbReference type="EC" id="2.8.2.-" evidence="9"/>
<dbReference type="PANTHER" id="PTHR12812:SF1">
    <property type="entry name" value="HEPARAN-SULFATE 6-O-SULFOTRANSFERASE 1"/>
    <property type="match status" value="1"/>
</dbReference>
<evidence type="ECO:0000256" key="6">
    <source>
        <dbReference type="ARBA" id="ARBA00022989"/>
    </source>
</evidence>
<protein>
    <recommendedName>
        <fullName evidence="9">Heparan-sulfate 6-O-sulfotransferase</fullName>
        <ecNumber evidence="9">2.8.2.-</ecNumber>
    </recommendedName>
</protein>
<gene>
    <name evidence="10" type="primary">HS6ST2</name>
</gene>
<keyword evidence="7 9" id="KW-0472">Membrane</keyword>
<evidence type="ECO:0000256" key="8">
    <source>
        <dbReference type="ARBA" id="ARBA00023180"/>
    </source>
</evidence>
<dbReference type="Ensembl" id="ENSDCDT00010032373.1">
    <property type="protein sequence ID" value="ENSDCDP00010026203.1"/>
    <property type="gene ID" value="ENSDCDG00010016541.1"/>
</dbReference>
<comment type="function">
    <text evidence="9">6-O-sulfation enzyme which catalyzes the transfer of sulfate from 3'-phosphoadenosine 5'-phosphosulfate (PAPS) to position 6 of the N-sulfoglucosamine residue (GlcNS) of heparan sulfate.</text>
</comment>
<evidence type="ECO:0000256" key="7">
    <source>
        <dbReference type="ARBA" id="ARBA00023136"/>
    </source>
</evidence>
<evidence type="ECO:0000313" key="11">
    <source>
        <dbReference type="Proteomes" id="UP000694580"/>
    </source>
</evidence>
<dbReference type="GeneTree" id="ENSGT00950000183071"/>
<dbReference type="GO" id="GO:0016020">
    <property type="term" value="C:membrane"/>
    <property type="evidence" value="ECO:0007669"/>
    <property type="project" value="UniProtKB-SubCell"/>
</dbReference>
<comment type="similarity">
    <text evidence="2 9">Belongs to the sulfotransferase 6 family.</text>
</comment>
<dbReference type="Pfam" id="PF03567">
    <property type="entry name" value="Sulfotransfer_2"/>
    <property type="match status" value="1"/>
</dbReference>
<keyword evidence="4" id="KW-0812">Transmembrane</keyword>
<dbReference type="AlphaFoldDB" id="A0AAY4BZD3"/>
<dbReference type="InterPro" id="IPR010635">
    <property type="entry name" value="Heparan_SO4-6-sulfoTrfase"/>
</dbReference>
<dbReference type="InterPro" id="IPR005331">
    <property type="entry name" value="Sulfotransferase"/>
</dbReference>
<evidence type="ECO:0000313" key="10">
    <source>
        <dbReference type="Ensembl" id="ENSDCDP00010026203.1"/>
    </source>
</evidence>
<dbReference type="FunFam" id="3.40.50.300:FF:000347">
    <property type="entry name" value="Heparan-sulfate 6-O-sulfotransferase"/>
    <property type="match status" value="1"/>
</dbReference>
<keyword evidence="5 9" id="KW-0735">Signal-anchor</keyword>
<reference evidence="10" key="2">
    <citation type="submission" date="2025-09" db="UniProtKB">
        <authorList>
            <consortium name="Ensembl"/>
        </authorList>
    </citation>
    <scope>IDENTIFICATION</scope>
</reference>
<dbReference type="InterPro" id="IPR027417">
    <property type="entry name" value="P-loop_NTPase"/>
</dbReference>
<reference evidence="10" key="1">
    <citation type="submission" date="2025-08" db="UniProtKB">
        <authorList>
            <consortium name="Ensembl"/>
        </authorList>
    </citation>
    <scope>IDENTIFICATION</scope>
</reference>
<name>A0AAY4BZD3_9TELE</name>
<keyword evidence="11" id="KW-1185">Reference proteome</keyword>
<evidence type="ECO:0000256" key="4">
    <source>
        <dbReference type="ARBA" id="ARBA00022692"/>
    </source>
</evidence>
<evidence type="ECO:0000256" key="3">
    <source>
        <dbReference type="ARBA" id="ARBA00022679"/>
    </source>
</evidence>
<comment type="catalytic activity">
    <reaction evidence="9">
        <text>alpha-D-glucosaminyl-[heparan sulfate](n) + 3'-phosphoadenylyl sulfate = 6-sulfo-alpha-D-glucosaminyl-[heparan sulfate](n) + adenosine 3',5'-bisphosphate + H(+)</text>
        <dbReference type="Rhea" id="RHEA:56604"/>
        <dbReference type="Rhea" id="RHEA-COMP:9830"/>
        <dbReference type="Rhea" id="RHEA-COMP:14621"/>
        <dbReference type="ChEBI" id="CHEBI:15378"/>
        <dbReference type="ChEBI" id="CHEBI:58339"/>
        <dbReference type="ChEBI" id="CHEBI:58343"/>
        <dbReference type="ChEBI" id="CHEBI:58388"/>
        <dbReference type="ChEBI" id="CHEBI:140604"/>
    </reaction>
</comment>
<dbReference type="GO" id="GO:0017095">
    <property type="term" value="F:heparan sulfate 6-sulfotransferase activity"/>
    <property type="evidence" value="ECO:0007669"/>
    <property type="project" value="TreeGrafter"/>
</dbReference>